<dbReference type="EMBL" id="QRDQ01000007">
    <property type="protein sequence ID" value="RED26667.1"/>
    <property type="molecule type" value="Genomic_DNA"/>
</dbReference>
<proteinExistence type="predicted"/>
<dbReference type="OrthoDB" id="1377387at2"/>
<accession>A0A3D9G272</accession>
<keyword evidence="1" id="KW-0472">Membrane</keyword>
<gene>
    <name evidence="2" type="ORF">BD847_0589</name>
</gene>
<evidence type="ECO:0000313" key="3">
    <source>
        <dbReference type="Proteomes" id="UP000257004"/>
    </source>
</evidence>
<evidence type="ECO:0000256" key="1">
    <source>
        <dbReference type="SAM" id="Phobius"/>
    </source>
</evidence>
<name>A0A3D9G272_9FLAO</name>
<protein>
    <submittedName>
        <fullName evidence="2">Uncharacterized protein</fullName>
    </submittedName>
</protein>
<keyword evidence="3" id="KW-1185">Reference proteome</keyword>
<keyword evidence="1" id="KW-1133">Transmembrane helix</keyword>
<dbReference type="RefSeq" id="WP_115886743.1">
    <property type="nucleotide sequence ID" value="NZ_QRDQ01000007.1"/>
</dbReference>
<evidence type="ECO:0000313" key="2">
    <source>
        <dbReference type="EMBL" id="RED26667.1"/>
    </source>
</evidence>
<organism evidence="2 3">
    <name type="scientific">Flavobacterium cutihirudinis</name>
    <dbReference type="NCBI Taxonomy" id="1265740"/>
    <lineage>
        <taxon>Bacteria</taxon>
        <taxon>Pseudomonadati</taxon>
        <taxon>Bacteroidota</taxon>
        <taxon>Flavobacteriia</taxon>
        <taxon>Flavobacteriales</taxon>
        <taxon>Flavobacteriaceae</taxon>
        <taxon>Flavobacterium</taxon>
    </lineage>
</organism>
<feature type="transmembrane region" description="Helical" evidence="1">
    <location>
        <begin position="71"/>
        <end position="98"/>
    </location>
</feature>
<reference evidence="2 3" key="1">
    <citation type="submission" date="2018-07" db="EMBL/GenBank/DDBJ databases">
        <title>Genomic Encyclopedia of Archaeal and Bacterial Type Strains, Phase II (KMG-II): from individual species to whole genera.</title>
        <authorList>
            <person name="Goeker M."/>
        </authorList>
    </citation>
    <scope>NUCLEOTIDE SEQUENCE [LARGE SCALE GENOMIC DNA]</scope>
    <source>
        <strain evidence="2 3">DSM 25795</strain>
    </source>
</reference>
<sequence length="104" mass="11979">MYGISPFILILLPLFFQLIFGRKAIAESIPFQFGTISLFSLILQFVLTILAYSVASYNFNESLKGDTFRCGMGVIGIFFFSFLFTLILFIVIIVQYFIKRSYEK</sequence>
<dbReference type="AlphaFoldDB" id="A0A3D9G272"/>
<dbReference type="Proteomes" id="UP000257004">
    <property type="component" value="Unassembled WGS sequence"/>
</dbReference>
<feature type="transmembrane region" description="Helical" evidence="1">
    <location>
        <begin position="36"/>
        <end position="59"/>
    </location>
</feature>
<keyword evidence="1" id="KW-0812">Transmembrane</keyword>
<comment type="caution">
    <text evidence="2">The sequence shown here is derived from an EMBL/GenBank/DDBJ whole genome shotgun (WGS) entry which is preliminary data.</text>
</comment>